<keyword evidence="8" id="KW-0823">Tryptophan catabolism</keyword>
<accession>A0A8M1KP21</accession>
<dbReference type="CTD" id="3620"/>
<evidence type="ECO:0000256" key="2">
    <source>
        <dbReference type="ARBA" id="ARBA00022617"/>
    </source>
</evidence>
<dbReference type="RefSeq" id="XP_042564138.1">
    <property type="nucleotide sequence ID" value="XM_042708204.1"/>
</dbReference>
<name>A0A8M1KP21_CLUHA</name>
<evidence type="ECO:0000313" key="10">
    <source>
        <dbReference type="Proteomes" id="UP000515152"/>
    </source>
</evidence>
<dbReference type="GO" id="GO:0034354">
    <property type="term" value="P:'de novo' NAD+ biosynthetic process from L-tryptophan"/>
    <property type="evidence" value="ECO:0007669"/>
    <property type="project" value="TreeGrafter"/>
</dbReference>
<protein>
    <submittedName>
        <fullName evidence="11">Indoleamine 2,3-dioxygenase 1 isoform X1</fullName>
    </submittedName>
</protein>
<sequence>MQKIQIYCSLSVFSGTMSQRNMALCCPNPWVFFLQQLQIKTYHFPKEDLPPYYQPWMEIAKNVTELIDSHSLRACVQKMPLLETHLLQGHRELRLAHLTLSVMTMGYVWQEGENDTVKVLPRTLAVPYWAVSQKLGLPPILTHADAVLANWKKKDPQGVFSMENLELLFTLPGGKSVHGFFMVTLLVELAAVPGIRAIPEVINGVNQGDVTMVTRALESISLAIDCMREALKLMHVYVEPAVFYGIMRIYLSGWKDNASMEDGLVYEDVQVEPMEFSGGSAAQSSLLHCFDELLGVKHEASSGAFLTRMRSHYMPPAHAHFIQDISLSRPSLRDFVLDRASEPLTSAYEHCVAKLVALRNYHINMVSRFITVPASRAKELRLRGEGSGEERSTIAQAPTALEERGTGGSGIMSFLKTVRDRTRGVSVSPSTHPLGAEVAQSNAMAGPAQKATTEASLLSKVTSKLFL</sequence>
<keyword evidence="6" id="KW-0560">Oxidoreductase</keyword>
<dbReference type="GeneID" id="105902744"/>
<keyword evidence="4" id="KW-0391">Immunity</keyword>
<dbReference type="FunFam" id="1.20.58.480:FF:000003">
    <property type="entry name" value="Indoleamine 2,3-dioxygenase 1"/>
    <property type="match status" value="1"/>
</dbReference>
<evidence type="ECO:0000256" key="1">
    <source>
        <dbReference type="ARBA" id="ARBA00007119"/>
    </source>
</evidence>
<dbReference type="Proteomes" id="UP000515152">
    <property type="component" value="Chromosome 7"/>
</dbReference>
<evidence type="ECO:0000256" key="8">
    <source>
        <dbReference type="ARBA" id="ARBA00023079"/>
    </source>
</evidence>
<dbReference type="OrthoDB" id="10262710at2759"/>
<dbReference type="GO" id="GO:0004833">
    <property type="term" value="F:L-tryptophan 2,3-dioxygenase activity"/>
    <property type="evidence" value="ECO:0007669"/>
    <property type="project" value="TreeGrafter"/>
</dbReference>
<evidence type="ECO:0000256" key="5">
    <source>
        <dbReference type="ARBA" id="ARBA00022964"/>
    </source>
</evidence>
<organism evidence="10 11">
    <name type="scientific">Clupea harengus</name>
    <name type="common">Atlantic herring</name>
    <dbReference type="NCBI Taxonomy" id="7950"/>
    <lineage>
        <taxon>Eukaryota</taxon>
        <taxon>Metazoa</taxon>
        <taxon>Chordata</taxon>
        <taxon>Craniata</taxon>
        <taxon>Vertebrata</taxon>
        <taxon>Euteleostomi</taxon>
        <taxon>Actinopterygii</taxon>
        <taxon>Neopterygii</taxon>
        <taxon>Teleostei</taxon>
        <taxon>Clupei</taxon>
        <taxon>Clupeiformes</taxon>
        <taxon>Clupeoidei</taxon>
        <taxon>Clupeidae</taxon>
        <taxon>Clupea</taxon>
    </lineage>
</organism>
<keyword evidence="5" id="KW-0223">Dioxygenase</keyword>
<evidence type="ECO:0000256" key="4">
    <source>
        <dbReference type="ARBA" id="ARBA00022859"/>
    </source>
</evidence>
<evidence type="ECO:0000256" key="9">
    <source>
        <dbReference type="PIRSR" id="PIRSR600898-1"/>
    </source>
</evidence>
<dbReference type="GO" id="GO:0019441">
    <property type="term" value="P:L-tryptophan catabolic process to kynurenine"/>
    <property type="evidence" value="ECO:0007669"/>
    <property type="project" value="TreeGrafter"/>
</dbReference>
<gene>
    <name evidence="11" type="primary">ido1</name>
</gene>
<dbReference type="PANTHER" id="PTHR28657">
    <property type="entry name" value="INDOLEAMINE 2,3-DIOXYGENASE"/>
    <property type="match status" value="1"/>
</dbReference>
<dbReference type="AlphaFoldDB" id="A0A8M1KP21"/>
<feature type="binding site" description="proximal binding residue" evidence="9">
    <location>
        <position position="362"/>
    </location>
    <ligand>
        <name>heme b</name>
        <dbReference type="ChEBI" id="CHEBI:60344"/>
    </ligand>
    <ligandPart>
        <name>Fe</name>
        <dbReference type="ChEBI" id="CHEBI:18248"/>
    </ligandPart>
</feature>
<comment type="similarity">
    <text evidence="1">Belongs to the indoleamine 2,3-dioxygenase family.</text>
</comment>
<dbReference type="Pfam" id="PF01231">
    <property type="entry name" value="IDO"/>
    <property type="match status" value="1"/>
</dbReference>
<reference evidence="11" key="1">
    <citation type="submission" date="2025-08" db="UniProtKB">
        <authorList>
            <consortium name="RefSeq"/>
        </authorList>
    </citation>
    <scope>IDENTIFICATION</scope>
</reference>
<proteinExistence type="inferred from homology"/>
<keyword evidence="7 9" id="KW-0408">Iron</keyword>
<evidence type="ECO:0000313" key="11">
    <source>
        <dbReference type="RefSeq" id="XP_042564138.1"/>
    </source>
</evidence>
<dbReference type="GO" id="GO:0046872">
    <property type="term" value="F:metal ion binding"/>
    <property type="evidence" value="ECO:0007669"/>
    <property type="project" value="UniProtKB-KW"/>
</dbReference>
<evidence type="ECO:0000256" key="3">
    <source>
        <dbReference type="ARBA" id="ARBA00022723"/>
    </source>
</evidence>
<dbReference type="PANTHER" id="PTHR28657:SF4">
    <property type="entry name" value="INDOLEAMINE 2,3-DIOXYGENASE 2"/>
    <property type="match status" value="1"/>
</dbReference>
<dbReference type="GO" id="GO:0033754">
    <property type="term" value="F:indoleamine 2,3-dioxygenase activity"/>
    <property type="evidence" value="ECO:0007669"/>
    <property type="project" value="TreeGrafter"/>
</dbReference>
<keyword evidence="2 9" id="KW-0349">Heme</keyword>
<keyword evidence="3 9" id="KW-0479">Metal-binding</keyword>
<dbReference type="InterPro" id="IPR000898">
    <property type="entry name" value="Indolamine_dOase"/>
</dbReference>
<evidence type="ECO:0000256" key="6">
    <source>
        <dbReference type="ARBA" id="ARBA00023002"/>
    </source>
</evidence>
<evidence type="ECO:0000256" key="7">
    <source>
        <dbReference type="ARBA" id="ARBA00023004"/>
    </source>
</evidence>
<dbReference type="GO" id="GO:0020037">
    <property type="term" value="F:heme binding"/>
    <property type="evidence" value="ECO:0007669"/>
    <property type="project" value="InterPro"/>
</dbReference>
<dbReference type="GO" id="GO:0002376">
    <property type="term" value="P:immune system process"/>
    <property type="evidence" value="ECO:0007669"/>
    <property type="project" value="UniProtKB-KW"/>
</dbReference>
<keyword evidence="10" id="KW-1185">Reference proteome</keyword>
<dbReference type="GO" id="GO:0005737">
    <property type="term" value="C:cytoplasm"/>
    <property type="evidence" value="ECO:0007669"/>
    <property type="project" value="TreeGrafter"/>
</dbReference>